<dbReference type="STRING" id="1414654.BFR47_07545"/>
<evidence type="ECO:0000313" key="11">
    <source>
        <dbReference type="EMBL" id="OIN03817.1"/>
    </source>
</evidence>
<comment type="caution">
    <text evidence="11">The sequence shown here is derived from an EMBL/GenBank/DDBJ whole genome shotgun (WGS) entry which is preliminary data.</text>
</comment>
<evidence type="ECO:0000256" key="2">
    <source>
        <dbReference type="ARBA" id="ARBA00022714"/>
    </source>
</evidence>
<dbReference type="RefSeq" id="WP_071474205.1">
    <property type="nucleotide sequence ID" value="NZ_MDKE01000070.1"/>
</dbReference>
<dbReference type="Gene3D" id="1.10.10.1100">
    <property type="entry name" value="BFD-like [2Fe-2S]-binding domain"/>
    <property type="match status" value="1"/>
</dbReference>
<dbReference type="GO" id="GO:0046872">
    <property type="term" value="F:metal ion binding"/>
    <property type="evidence" value="ECO:0007669"/>
    <property type="project" value="UniProtKB-KW"/>
</dbReference>
<sequence>MYVCLCKGITERQLKAAVAEGNTEFRDLKQELGVGAQCGKCIPVALAILAEENAKAQLYYEVA</sequence>
<keyword evidence="1" id="KW-0813">Transport</keyword>
<dbReference type="InterPro" id="IPR007419">
    <property type="entry name" value="BFD-like_2Fe2S-bd_dom"/>
</dbReference>
<dbReference type="InterPro" id="IPR052371">
    <property type="entry name" value="BFD-associated_ferredoxin"/>
</dbReference>
<evidence type="ECO:0000256" key="1">
    <source>
        <dbReference type="ARBA" id="ARBA00022448"/>
    </source>
</evidence>
<evidence type="ECO:0000256" key="7">
    <source>
        <dbReference type="ARBA" id="ARBA00034078"/>
    </source>
</evidence>
<dbReference type="AlphaFoldDB" id="A0A1J4Q8Y9"/>
<protein>
    <recommendedName>
        <fullName evidence="8">Bacterioferritin-associated ferredoxin</fullName>
    </recommendedName>
</protein>
<dbReference type="Pfam" id="PF04324">
    <property type="entry name" value="Fer2_BFD"/>
    <property type="match status" value="1"/>
</dbReference>
<name>A0A1J4Q8Y9_9GAMM</name>
<evidence type="ECO:0000256" key="4">
    <source>
        <dbReference type="ARBA" id="ARBA00022982"/>
    </source>
</evidence>
<comment type="cofactor">
    <cofactor evidence="7">
        <name>[2Fe-2S] cluster</name>
        <dbReference type="ChEBI" id="CHEBI:190135"/>
    </cofactor>
</comment>
<gene>
    <name evidence="11" type="ORF">BFR47_07545</name>
</gene>
<comment type="similarity">
    <text evidence="9">Belongs to the Bfd family.</text>
</comment>
<keyword evidence="6" id="KW-0411">Iron-sulfur</keyword>
<dbReference type="InterPro" id="IPR041854">
    <property type="entry name" value="BFD-like_2Fe2S-bd_dom_sf"/>
</dbReference>
<evidence type="ECO:0000256" key="6">
    <source>
        <dbReference type="ARBA" id="ARBA00023014"/>
    </source>
</evidence>
<evidence type="ECO:0000313" key="12">
    <source>
        <dbReference type="Proteomes" id="UP000243073"/>
    </source>
</evidence>
<dbReference type="EMBL" id="MDKE01000070">
    <property type="protein sequence ID" value="OIN03817.1"/>
    <property type="molecule type" value="Genomic_DNA"/>
</dbReference>
<dbReference type="PANTHER" id="PTHR37424:SF1">
    <property type="entry name" value="BACTERIOFERRITIN-ASSOCIATED FERREDOXIN"/>
    <property type="match status" value="1"/>
</dbReference>
<dbReference type="PANTHER" id="PTHR37424">
    <property type="entry name" value="BACTERIOFERRITIN-ASSOCIATED FERREDOXIN"/>
    <property type="match status" value="1"/>
</dbReference>
<dbReference type="OrthoDB" id="9815350at2"/>
<reference evidence="11 12" key="1">
    <citation type="submission" date="2016-07" db="EMBL/GenBank/DDBJ databases">
        <title>Draft Genome Sequence of Oceanisphaera psychrotolerans, isolated from coastal sediment samples.</title>
        <authorList>
            <person name="Zhuo S."/>
            <person name="Ruan Z."/>
        </authorList>
    </citation>
    <scope>NUCLEOTIDE SEQUENCE [LARGE SCALE GENOMIC DNA]</scope>
    <source>
        <strain evidence="11 12">LAM-WHM-ZC</strain>
    </source>
</reference>
<evidence type="ECO:0000259" key="10">
    <source>
        <dbReference type="Pfam" id="PF04324"/>
    </source>
</evidence>
<dbReference type="Proteomes" id="UP000243073">
    <property type="component" value="Unassembled WGS sequence"/>
</dbReference>
<feature type="domain" description="BFD-like [2Fe-2S]-binding" evidence="10">
    <location>
        <begin position="2"/>
        <end position="51"/>
    </location>
</feature>
<dbReference type="GO" id="GO:0051537">
    <property type="term" value="F:2 iron, 2 sulfur cluster binding"/>
    <property type="evidence" value="ECO:0007669"/>
    <property type="project" value="UniProtKB-KW"/>
</dbReference>
<keyword evidence="4" id="KW-0249">Electron transport</keyword>
<evidence type="ECO:0000256" key="8">
    <source>
        <dbReference type="ARBA" id="ARBA00039386"/>
    </source>
</evidence>
<dbReference type="CDD" id="cd19945">
    <property type="entry name" value="Fer2_BFD"/>
    <property type="match status" value="1"/>
</dbReference>
<accession>A0A1J4Q8Y9</accession>
<keyword evidence="2" id="KW-0001">2Fe-2S</keyword>
<keyword evidence="5" id="KW-0408">Iron</keyword>
<evidence type="ECO:0000256" key="9">
    <source>
        <dbReference type="ARBA" id="ARBA00046332"/>
    </source>
</evidence>
<evidence type="ECO:0000256" key="3">
    <source>
        <dbReference type="ARBA" id="ARBA00022723"/>
    </source>
</evidence>
<keyword evidence="12" id="KW-1185">Reference proteome</keyword>
<keyword evidence="3" id="KW-0479">Metal-binding</keyword>
<evidence type="ECO:0000256" key="5">
    <source>
        <dbReference type="ARBA" id="ARBA00023004"/>
    </source>
</evidence>
<proteinExistence type="inferred from homology"/>
<organism evidence="11 12">
    <name type="scientific">Oceanisphaera psychrotolerans</name>
    <dbReference type="NCBI Taxonomy" id="1414654"/>
    <lineage>
        <taxon>Bacteria</taxon>
        <taxon>Pseudomonadati</taxon>
        <taxon>Pseudomonadota</taxon>
        <taxon>Gammaproteobacteria</taxon>
        <taxon>Aeromonadales</taxon>
        <taxon>Aeromonadaceae</taxon>
        <taxon>Oceanisphaera</taxon>
    </lineage>
</organism>